<sequence>MKLQKILQSHNKNKKEQQNQILGLNLSFSKNNLWRNVEFRSSTFIKVNMQKIFLSRLLIEEMEKQRILQREKLHNQNYQEFTITKEGNDWYYQCVELIGNLIKYMRTIIFE</sequence>
<dbReference type="Proteomes" id="UP000683925">
    <property type="component" value="Unassembled WGS sequence"/>
</dbReference>
<reference evidence="1" key="1">
    <citation type="submission" date="2021-01" db="EMBL/GenBank/DDBJ databases">
        <authorList>
            <consortium name="Genoscope - CEA"/>
            <person name="William W."/>
        </authorList>
    </citation>
    <scope>NUCLEOTIDE SEQUENCE</scope>
</reference>
<keyword evidence="2" id="KW-1185">Reference proteome</keyword>
<proteinExistence type="predicted"/>
<protein>
    <submittedName>
        <fullName evidence="1">Uncharacterized protein</fullName>
    </submittedName>
</protein>
<dbReference type="AlphaFoldDB" id="A0A8S1X563"/>
<accession>A0A8S1X563</accession>
<evidence type="ECO:0000313" key="1">
    <source>
        <dbReference type="EMBL" id="CAD8195749.1"/>
    </source>
</evidence>
<name>A0A8S1X563_PAROT</name>
<comment type="caution">
    <text evidence="1">The sequence shown here is derived from an EMBL/GenBank/DDBJ whole genome shotgun (WGS) entry which is preliminary data.</text>
</comment>
<organism evidence="1 2">
    <name type="scientific">Paramecium octaurelia</name>
    <dbReference type="NCBI Taxonomy" id="43137"/>
    <lineage>
        <taxon>Eukaryota</taxon>
        <taxon>Sar</taxon>
        <taxon>Alveolata</taxon>
        <taxon>Ciliophora</taxon>
        <taxon>Intramacronucleata</taxon>
        <taxon>Oligohymenophorea</taxon>
        <taxon>Peniculida</taxon>
        <taxon>Parameciidae</taxon>
        <taxon>Paramecium</taxon>
    </lineage>
</organism>
<evidence type="ECO:0000313" key="2">
    <source>
        <dbReference type="Proteomes" id="UP000683925"/>
    </source>
</evidence>
<dbReference type="EMBL" id="CAJJDP010000110">
    <property type="protein sequence ID" value="CAD8195749.1"/>
    <property type="molecule type" value="Genomic_DNA"/>
</dbReference>
<gene>
    <name evidence="1" type="ORF">POCTA_138.1.T1100017</name>
</gene>